<evidence type="ECO:0000313" key="2">
    <source>
        <dbReference type="Proteomes" id="UP000203549"/>
    </source>
</evidence>
<accession>F4ZKN3</accession>
<sequence>MYFKMEIKEDEQRDDTILMSTNDSEYESDASTTMEDCKQVLDLTSAKRNVGTVQGFDKKITMSVESGSVDGVNSSVINSYKWLNRLKSTTFHMFICHPCAVDYVRNERYPADVYAITYASMYGNAFELLVRDCKFYITTSLLRQCKTDESWYPQETVVKHIDTCKMSLLLQLRLTDNATLQCHIAEAMINTMFVGLSDDDVVTLRMRMSTKESCVRCLEIQNRYSWKSEERKVKHVSTSTTTTTADNTSTSTMMFVSHNNRSQCDDLFDTMYANKCQYLFKTDTSLIHDDYIVDFFWHLNRHRKPVTGYLDYVSNVKMIAKDLAAIMFDGHIAPLQDLKNVEGCHRDVDDFMRLSVAHPHGDVLLCMKTSDTNSQKYRLNCFRTGSTHVWINSLVYSNTKRFDLQDVITKYNWGVHHVVTFDYMYNSKMSKVHAVVVKLIMRYILSKRDFALLNEDFKICKKIRYSVYKCK</sequence>
<dbReference type="Proteomes" id="UP000203549">
    <property type="component" value="Segment"/>
</dbReference>
<dbReference type="GeneID" id="10722887"/>
<dbReference type="EMBL" id="HQ116624">
    <property type="protein sequence ID" value="AEB00294.1"/>
    <property type="molecule type" value="Genomic_DNA"/>
</dbReference>
<name>F4ZKN3_9BBAC</name>
<dbReference type="KEGG" id="vg:10722887"/>
<reference evidence="1 2" key="1">
    <citation type="journal article" date="2011" name="Arch. Virol.">
        <title>Genomic sequencing and analysis of Clostera anachoreta granulovirus.</title>
        <authorList>
            <person name="Liang Z."/>
            <person name="Zhang X."/>
            <person name="Yin X."/>
            <person name="Cao S."/>
            <person name="Xu F."/>
        </authorList>
    </citation>
    <scope>NUCLEOTIDE SEQUENCE [LARGE SCALE GENOMIC DNA]</scope>
    <source>
        <strain evidence="1">ClanGV-HBHN</strain>
    </source>
</reference>
<evidence type="ECO:0000313" key="1">
    <source>
        <dbReference type="EMBL" id="AEB00294.1"/>
    </source>
</evidence>
<keyword evidence="2" id="KW-1185">Reference proteome</keyword>
<dbReference type="RefSeq" id="YP_004376214.1">
    <property type="nucleotide sequence ID" value="NC_015398.1"/>
</dbReference>
<dbReference type="OrthoDB" id="4677at10239"/>
<organism evidence="1 2">
    <name type="scientific">Clostera anachoreta granulovirus</name>
    <dbReference type="NCBI Taxonomy" id="283675"/>
    <lineage>
        <taxon>Viruses</taxon>
        <taxon>Viruses incertae sedis</taxon>
        <taxon>Naldaviricetes</taxon>
        <taxon>Lefavirales</taxon>
        <taxon>Baculoviridae</taxon>
        <taxon>Betabaculovirus</taxon>
        <taxon>Betabaculovirus clanachoretae</taxon>
    </lineage>
</organism>
<protein>
    <submittedName>
        <fullName evidence="1">Ie-1</fullName>
    </submittedName>
</protein>
<proteinExistence type="predicted"/>